<keyword evidence="1" id="KW-0812">Transmembrane</keyword>
<feature type="transmembrane region" description="Helical" evidence="1">
    <location>
        <begin position="6"/>
        <end position="26"/>
    </location>
</feature>
<gene>
    <name evidence="2" type="ORF">AQPW35_30370</name>
</gene>
<proteinExistence type="predicted"/>
<evidence type="ECO:0000313" key="2">
    <source>
        <dbReference type="EMBL" id="GCL63956.1"/>
    </source>
</evidence>
<reference evidence="3" key="1">
    <citation type="submission" date="2019-03" db="EMBL/GenBank/DDBJ databases">
        <title>Aquabacterium pictum sp.nov., the first bacteriochlorophyll a-containing freshwater bacterium in the genus Aquabacterium of the class Betaproteobacteria.</title>
        <authorList>
            <person name="Hirose S."/>
            <person name="Tank M."/>
            <person name="Hara E."/>
            <person name="Tamaki H."/>
            <person name="Takaichi S."/>
            <person name="Haruta S."/>
            <person name="Hanada S."/>
        </authorList>
    </citation>
    <scope>NUCLEOTIDE SEQUENCE [LARGE SCALE GENOMIC DNA]</scope>
    <source>
        <strain evidence="3">W35</strain>
    </source>
</reference>
<dbReference type="Proteomes" id="UP000301751">
    <property type="component" value="Unassembled WGS sequence"/>
</dbReference>
<feature type="transmembrane region" description="Helical" evidence="1">
    <location>
        <begin position="46"/>
        <end position="69"/>
    </location>
</feature>
<comment type="caution">
    <text evidence="2">The sequence shown here is derived from an EMBL/GenBank/DDBJ whole genome shotgun (WGS) entry which is preliminary data.</text>
</comment>
<keyword evidence="1" id="KW-0472">Membrane</keyword>
<name>A0A480ASM9_9BURK</name>
<keyword evidence="1" id="KW-1133">Transmembrane helix</keyword>
<keyword evidence="3" id="KW-1185">Reference proteome</keyword>
<protein>
    <recommendedName>
        <fullName evidence="4">Branched-chain amino acid transporter</fullName>
    </recommendedName>
</protein>
<evidence type="ECO:0000256" key="1">
    <source>
        <dbReference type="SAM" id="Phobius"/>
    </source>
</evidence>
<accession>A0A480ASM9</accession>
<organism evidence="2 3">
    <name type="scientific">Pseudaquabacterium pictum</name>
    <dbReference type="NCBI Taxonomy" id="2315236"/>
    <lineage>
        <taxon>Bacteria</taxon>
        <taxon>Pseudomonadati</taxon>
        <taxon>Pseudomonadota</taxon>
        <taxon>Betaproteobacteria</taxon>
        <taxon>Burkholderiales</taxon>
        <taxon>Sphaerotilaceae</taxon>
        <taxon>Pseudaquabacterium</taxon>
    </lineage>
</organism>
<dbReference type="OrthoDB" id="515103at2"/>
<dbReference type="AlphaFoldDB" id="A0A480ASM9"/>
<feature type="transmembrane region" description="Helical" evidence="1">
    <location>
        <begin position="89"/>
        <end position="107"/>
    </location>
</feature>
<evidence type="ECO:0008006" key="4">
    <source>
        <dbReference type="Google" id="ProtNLM"/>
    </source>
</evidence>
<sequence length="109" mass="12108">MSTWETVLTIAGLVLITIATRGFFILPERELPMPEWLREGLRYAPIGALVAVIAPELVMSQGRLIGTWMDARLFGAAAATAWFVWRRDMLGTILVGTGVMLIFRMGLGW</sequence>
<dbReference type="EMBL" id="BJCL01000007">
    <property type="protein sequence ID" value="GCL63956.1"/>
    <property type="molecule type" value="Genomic_DNA"/>
</dbReference>
<dbReference type="Pfam" id="PF05437">
    <property type="entry name" value="AzlD"/>
    <property type="match status" value="1"/>
</dbReference>
<dbReference type="RefSeq" id="WP_137733690.1">
    <property type="nucleotide sequence ID" value="NZ_BJCL01000007.1"/>
</dbReference>
<evidence type="ECO:0000313" key="3">
    <source>
        <dbReference type="Proteomes" id="UP000301751"/>
    </source>
</evidence>
<dbReference type="InterPro" id="IPR008407">
    <property type="entry name" value="Brnchd-chn_aa_trnsp_AzlD"/>
</dbReference>